<feature type="region of interest" description="Disordered" evidence="1">
    <location>
        <begin position="1"/>
        <end position="36"/>
    </location>
</feature>
<sequence length="36" mass="4223">MNDQQVQEQVQQEQPDDQQVNERLAVENESPVTLQQ</sequence>
<feature type="compositionally biased region" description="Low complexity" evidence="1">
    <location>
        <begin position="1"/>
        <end position="22"/>
    </location>
</feature>
<name>A0A4Y1ZUR0_ARAVE</name>
<organism evidence="2 3">
    <name type="scientific">Araneus ventricosus</name>
    <name type="common">Orbweaver spider</name>
    <name type="synonym">Epeira ventricosa</name>
    <dbReference type="NCBI Taxonomy" id="182803"/>
    <lineage>
        <taxon>Eukaryota</taxon>
        <taxon>Metazoa</taxon>
        <taxon>Ecdysozoa</taxon>
        <taxon>Arthropoda</taxon>
        <taxon>Chelicerata</taxon>
        <taxon>Arachnida</taxon>
        <taxon>Araneae</taxon>
        <taxon>Araneomorphae</taxon>
        <taxon>Entelegynae</taxon>
        <taxon>Araneoidea</taxon>
        <taxon>Araneidae</taxon>
        <taxon>Araneus</taxon>
    </lineage>
</organism>
<dbReference type="AlphaFoldDB" id="A0A4Y1ZUR0"/>
<comment type="caution">
    <text evidence="2">The sequence shown here is derived from an EMBL/GenBank/DDBJ whole genome shotgun (WGS) entry which is preliminary data.</text>
</comment>
<reference evidence="2 3" key="1">
    <citation type="journal article" date="2019" name="Sci. Rep.">
        <title>Orb-weaving spider Araneus ventricosus genome elucidates the spidroin gene catalogue.</title>
        <authorList>
            <person name="Kono N."/>
            <person name="Nakamura H."/>
            <person name="Ohtoshi R."/>
            <person name="Moran D.A.P."/>
            <person name="Shinohara A."/>
            <person name="Yoshida Y."/>
            <person name="Fujiwara M."/>
            <person name="Mori M."/>
            <person name="Tomita M."/>
            <person name="Arakawa K."/>
        </authorList>
    </citation>
    <scope>NUCLEOTIDE SEQUENCE [LARGE SCALE GENOMIC DNA]</scope>
</reference>
<dbReference type="EMBL" id="BGPR01229113">
    <property type="protein sequence ID" value="GBL68663.1"/>
    <property type="molecule type" value="Genomic_DNA"/>
</dbReference>
<proteinExistence type="predicted"/>
<evidence type="ECO:0000256" key="1">
    <source>
        <dbReference type="SAM" id="MobiDB-lite"/>
    </source>
</evidence>
<keyword evidence="3" id="KW-1185">Reference proteome</keyword>
<accession>A0A4Y1ZUR0</accession>
<gene>
    <name evidence="2" type="ORF">AVEN_168491_1</name>
</gene>
<feature type="non-terminal residue" evidence="2">
    <location>
        <position position="36"/>
    </location>
</feature>
<protein>
    <submittedName>
        <fullName evidence="2">Uncharacterized protein</fullName>
    </submittedName>
</protein>
<dbReference type="Proteomes" id="UP000499080">
    <property type="component" value="Unassembled WGS sequence"/>
</dbReference>
<evidence type="ECO:0000313" key="2">
    <source>
        <dbReference type="EMBL" id="GBL68663.1"/>
    </source>
</evidence>
<evidence type="ECO:0000313" key="3">
    <source>
        <dbReference type="Proteomes" id="UP000499080"/>
    </source>
</evidence>